<protein>
    <submittedName>
        <fullName evidence="5">Trypsin-like serine protease</fullName>
    </submittedName>
</protein>
<evidence type="ECO:0000256" key="3">
    <source>
        <dbReference type="ARBA" id="ARBA00023180"/>
    </source>
</evidence>
<dbReference type="EMBL" id="KV784367">
    <property type="protein sequence ID" value="OEU11547.1"/>
    <property type="molecule type" value="Genomic_DNA"/>
</dbReference>
<dbReference type="PROSITE" id="PS50240">
    <property type="entry name" value="TRYPSIN_DOM"/>
    <property type="match status" value="1"/>
</dbReference>
<dbReference type="InterPro" id="IPR050430">
    <property type="entry name" value="Peptidase_S1"/>
</dbReference>
<keyword evidence="2" id="KW-1015">Disulfide bond</keyword>
<gene>
    <name evidence="5" type="ORF">FRACYDRAFT_154621</name>
</gene>
<dbReference type="SMART" id="SM00020">
    <property type="entry name" value="Tryp_SPc"/>
    <property type="match status" value="1"/>
</dbReference>
<evidence type="ECO:0000256" key="2">
    <source>
        <dbReference type="ARBA" id="ARBA00023157"/>
    </source>
</evidence>
<dbReference type="SUPFAM" id="SSF50494">
    <property type="entry name" value="Trypsin-like serine proteases"/>
    <property type="match status" value="1"/>
</dbReference>
<name>A0A1E7F097_9STRA</name>
<dbReference type="InterPro" id="IPR043504">
    <property type="entry name" value="Peptidase_S1_PA_chymotrypsin"/>
</dbReference>
<dbReference type="Proteomes" id="UP000095751">
    <property type="component" value="Unassembled WGS sequence"/>
</dbReference>
<dbReference type="Pfam" id="PF00089">
    <property type="entry name" value="Trypsin"/>
    <property type="match status" value="1"/>
</dbReference>
<keyword evidence="5" id="KW-0378">Hydrolase</keyword>
<sequence length="126" mass="13438">VAGFGQRNTEDVSVPPTLQSVDVALIGREECELNYNTNSNSIESDNENEDDNKKIKPDMYCAGAITGGGKDACLGDSGGPNYVTDSTTSNKIQLGVVSWGIGCAQEGYPGVYTSVAYHYEFIRTSV</sequence>
<dbReference type="OrthoDB" id="46524at2759"/>
<evidence type="ECO:0000259" key="4">
    <source>
        <dbReference type="PROSITE" id="PS50240"/>
    </source>
</evidence>
<reference evidence="5 6" key="1">
    <citation type="submission" date="2016-09" db="EMBL/GenBank/DDBJ databases">
        <title>Extensive genetic diversity and differential bi-allelic expression allows diatom success in the polar Southern Ocean.</title>
        <authorList>
            <consortium name="DOE Joint Genome Institute"/>
            <person name="Mock T."/>
            <person name="Otillar R.P."/>
            <person name="Strauss J."/>
            <person name="Dupont C."/>
            <person name="Frickenhaus S."/>
            <person name="Maumus F."/>
            <person name="Mcmullan M."/>
            <person name="Sanges R."/>
            <person name="Schmutz J."/>
            <person name="Toseland A."/>
            <person name="Valas R."/>
            <person name="Veluchamy A."/>
            <person name="Ward B.J."/>
            <person name="Allen A."/>
            <person name="Barry K."/>
            <person name="Falciatore A."/>
            <person name="Ferrante M."/>
            <person name="Fortunato A.E."/>
            <person name="Gloeckner G."/>
            <person name="Gruber A."/>
            <person name="Hipkin R."/>
            <person name="Janech M."/>
            <person name="Kroth P."/>
            <person name="Leese F."/>
            <person name="Lindquist E."/>
            <person name="Lyon B.R."/>
            <person name="Martin J."/>
            <person name="Mayer C."/>
            <person name="Parker M."/>
            <person name="Quesneville H."/>
            <person name="Raymond J."/>
            <person name="Uhlig C."/>
            <person name="Valentin K.U."/>
            <person name="Worden A.Z."/>
            <person name="Armbrust E.V."/>
            <person name="Bowler C."/>
            <person name="Green B."/>
            <person name="Moulton V."/>
            <person name="Van Oosterhout C."/>
            <person name="Grigoriev I."/>
        </authorList>
    </citation>
    <scope>NUCLEOTIDE SEQUENCE [LARGE SCALE GENOMIC DNA]</scope>
    <source>
        <strain evidence="5 6">CCMP1102</strain>
    </source>
</reference>
<dbReference type="InParanoid" id="A0A1E7F097"/>
<keyword evidence="1" id="KW-0843">Virulence</keyword>
<dbReference type="PANTHER" id="PTHR24276:SF98">
    <property type="entry name" value="FI18310P1-RELATED"/>
    <property type="match status" value="1"/>
</dbReference>
<keyword evidence="3" id="KW-0325">Glycoprotein</keyword>
<feature type="non-terminal residue" evidence="5">
    <location>
        <position position="1"/>
    </location>
</feature>
<accession>A0A1E7F097</accession>
<dbReference type="AlphaFoldDB" id="A0A1E7F097"/>
<organism evidence="5 6">
    <name type="scientific">Fragilariopsis cylindrus CCMP1102</name>
    <dbReference type="NCBI Taxonomy" id="635003"/>
    <lineage>
        <taxon>Eukaryota</taxon>
        <taxon>Sar</taxon>
        <taxon>Stramenopiles</taxon>
        <taxon>Ochrophyta</taxon>
        <taxon>Bacillariophyta</taxon>
        <taxon>Bacillariophyceae</taxon>
        <taxon>Bacillariophycidae</taxon>
        <taxon>Bacillariales</taxon>
        <taxon>Bacillariaceae</taxon>
        <taxon>Fragilariopsis</taxon>
    </lineage>
</organism>
<evidence type="ECO:0000313" key="5">
    <source>
        <dbReference type="EMBL" id="OEU11547.1"/>
    </source>
</evidence>
<feature type="non-terminal residue" evidence="5">
    <location>
        <position position="126"/>
    </location>
</feature>
<evidence type="ECO:0000313" key="6">
    <source>
        <dbReference type="Proteomes" id="UP000095751"/>
    </source>
</evidence>
<dbReference type="FunFam" id="2.40.10.10:FF:000002">
    <property type="entry name" value="Transmembrane protease serine"/>
    <property type="match status" value="1"/>
</dbReference>
<dbReference type="GO" id="GO:0004252">
    <property type="term" value="F:serine-type endopeptidase activity"/>
    <property type="evidence" value="ECO:0007669"/>
    <property type="project" value="InterPro"/>
</dbReference>
<keyword evidence="6" id="KW-1185">Reference proteome</keyword>
<feature type="domain" description="Peptidase S1" evidence="4">
    <location>
        <begin position="1"/>
        <end position="126"/>
    </location>
</feature>
<dbReference type="KEGG" id="fcy:FRACYDRAFT_154621"/>
<dbReference type="InterPro" id="IPR009003">
    <property type="entry name" value="Peptidase_S1_PA"/>
</dbReference>
<keyword evidence="5" id="KW-0645">Protease</keyword>
<dbReference type="Gene3D" id="2.40.10.10">
    <property type="entry name" value="Trypsin-like serine proteases"/>
    <property type="match status" value="1"/>
</dbReference>
<dbReference type="PANTHER" id="PTHR24276">
    <property type="entry name" value="POLYSERASE-RELATED"/>
    <property type="match status" value="1"/>
</dbReference>
<dbReference type="InterPro" id="IPR001254">
    <property type="entry name" value="Trypsin_dom"/>
</dbReference>
<evidence type="ECO:0000256" key="1">
    <source>
        <dbReference type="ARBA" id="ARBA00023026"/>
    </source>
</evidence>
<dbReference type="GO" id="GO:0006508">
    <property type="term" value="P:proteolysis"/>
    <property type="evidence" value="ECO:0007669"/>
    <property type="project" value="UniProtKB-KW"/>
</dbReference>
<proteinExistence type="predicted"/>